<dbReference type="OrthoDB" id="9801228at2"/>
<dbReference type="GO" id="GO:0016226">
    <property type="term" value="P:iron-sulfur cluster assembly"/>
    <property type="evidence" value="ECO:0007669"/>
    <property type="project" value="InterPro"/>
</dbReference>
<dbReference type="HOGENOM" id="CLU_069054_5_2_5"/>
<dbReference type="InterPro" id="IPR000361">
    <property type="entry name" value="ATAP_core_dom"/>
</dbReference>
<dbReference type="KEGG" id="mno:Mnod_4021"/>
<evidence type="ECO:0000313" key="3">
    <source>
        <dbReference type="Proteomes" id="UP000008207"/>
    </source>
</evidence>
<dbReference type="GO" id="GO:0051537">
    <property type="term" value="F:2 iron, 2 sulfur cluster binding"/>
    <property type="evidence" value="ECO:0007669"/>
    <property type="project" value="TreeGrafter"/>
</dbReference>
<organism evidence="2 3">
    <name type="scientific">Methylobacterium nodulans (strain LMG 21967 / CNCM I-2342 / ORS 2060)</name>
    <dbReference type="NCBI Taxonomy" id="460265"/>
    <lineage>
        <taxon>Bacteria</taxon>
        <taxon>Pseudomonadati</taxon>
        <taxon>Pseudomonadota</taxon>
        <taxon>Alphaproteobacteria</taxon>
        <taxon>Hyphomicrobiales</taxon>
        <taxon>Methylobacteriaceae</taxon>
        <taxon>Methylobacterium</taxon>
    </lineage>
</organism>
<dbReference type="EMBL" id="CP001349">
    <property type="protein sequence ID" value="ACL58903.1"/>
    <property type="molecule type" value="Genomic_DNA"/>
</dbReference>
<feature type="domain" description="Core" evidence="1">
    <location>
        <begin position="2"/>
        <end position="103"/>
    </location>
</feature>
<dbReference type="InterPro" id="IPR017870">
    <property type="entry name" value="FeS_cluster_insertion_CS"/>
</dbReference>
<dbReference type="PANTHER" id="PTHR43011">
    <property type="entry name" value="IRON-SULFUR CLUSTER ASSEMBLY 2 HOMOLOG, MITOCHONDRIAL"/>
    <property type="match status" value="1"/>
</dbReference>
<accession>B8ITI7</accession>
<reference evidence="2 3" key="1">
    <citation type="submission" date="2009-01" db="EMBL/GenBank/DDBJ databases">
        <title>Complete sequence of chromosome of Methylobacterium nodulans ORS 2060.</title>
        <authorList>
            <consortium name="US DOE Joint Genome Institute"/>
            <person name="Lucas S."/>
            <person name="Copeland A."/>
            <person name="Lapidus A."/>
            <person name="Glavina del Rio T."/>
            <person name="Dalin E."/>
            <person name="Tice H."/>
            <person name="Bruce D."/>
            <person name="Goodwin L."/>
            <person name="Pitluck S."/>
            <person name="Sims D."/>
            <person name="Brettin T."/>
            <person name="Detter J.C."/>
            <person name="Han C."/>
            <person name="Larimer F."/>
            <person name="Land M."/>
            <person name="Hauser L."/>
            <person name="Kyrpides N."/>
            <person name="Ivanova N."/>
            <person name="Marx C.J."/>
            <person name="Richardson P."/>
        </authorList>
    </citation>
    <scope>NUCLEOTIDE SEQUENCE [LARGE SCALE GENOMIC DNA]</scope>
    <source>
        <strain evidence="3">LMG 21967 / CNCM I-2342 / ORS 2060</strain>
    </source>
</reference>
<dbReference type="SUPFAM" id="SSF89360">
    <property type="entry name" value="HesB-like domain"/>
    <property type="match status" value="1"/>
</dbReference>
<keyword evidence="3" id="KW-1185">Reference proteome</keyword>
<dbReference type="STRING" id="460265.Mnod_4021"/>
<dbReference type="Pfam" id="PF01521">
    <property type="entry name" value="Fe-S_biosyn"/>
    <property type="match status" value="1"/>
</dbReference>
<dbReference type="AlphaFoldDB" id="B8ITI7"/>
<dbReference type="eggNOG" id="COG0316">
    <property type="taxonomic scope" value="Bacteria"/>
</dbReference>
<proteinExistence type="predicted"/>
<dbReference type="InterPro" id="IPR016092">
    <property type="entry name" value="ATAP"/>
</dbReference>
<dbReference type="RefSeq" id="WP_015930553.1">
    <property type="nucleotide sequence ID" value="NC_011894.1"/>
</dbReference>
<name>B8ITI7_METNO</name>
<dbReference type="InterPro" id="IPR035903">
    <property type="entry name" value="HesB-like_dom_sf"/>
</dbReference>
<evidence type="ECO:0000259" key="1">
    <source>
        <dbReference type="Pfam" id="PF01521"/>
    </source>
</evidence>
<protein>
    <submittedName>
        <fullName evidence="2">Iron-sulfur cluster assembly accessory protein</fullName>
    </submittedName>
</protein>
<dbReference type="GO" id="GO:0005506">
    <property type="term" value="F:iron ion binding"/>
    <property type="evidence" value="ECO:0007669"/>
    <property type="project" value="TreeGrafter"/>
</dbReference>
<dbReference type="Gene3D" id="2.60.300.12">
    <property type="entry name" value="HesB-like domain"/>
    <property type="match status" value="1"/>
</dbReference>
<dbReference type="Proteomes" id="UP000008207">
    <property type="component" value="Chromosome"/>
</dbReference>
<dbReference type="NCBIfam" id="TIGR00049">
    <property type="entry name" value="iron-sulfur cluster assembly accessory protein"/>
    <property type="match status" value="1"/>
</dbReference>
<dbReference type="PANTHER" id="PTHR43011:SF1">
    <property type="entry name" value="IRON-SULFUR CLUSTER ASSEMBLY 2 HOMOLOG, MITOCHONDRIAL"/>
    <property type="match status" value="1"/>
</dbReference>
<sequence>MISLTDNAVSAVKNALSQASGAPTGLRIMVEAGGCAGFKYMILLESTQRRGDLVIEQDGVRLFVEGRSQSLVSGLRIDFVTALNNSGFVFENPNAASKCACGKSFG</sequence>
<dbReference type="PROSITE" id="PS01152">
    <property type="entry name" value="HESB"/>
    <property type="match status" value="1"/>
</dbReference>
<dbReference type="GO" id="GO:0051539">
    <property type="term" value="F:4 iron, 4 sulfur cluster binding"/>
    <property type="evidence" value="ECO:0007669"/>
    <property type="project" value="TreeGrafter"/>
</dbReference>
<gene>
    <name evidence="2" type="ordered locus">Mnod_4021</name>
</gene>
<evidence type="ECO:0000313" key="2">
    <source>
        <dbReference type="EMBL" id="ACL58903.1"/>
    </source>
</evidence>